<comment type="caution">
    <text evidence="11">The sequence shown here is derived from an EMBL/GenBank/DDBJ whole genome shotgun (WGS) entry which is preliminary data.</text>
</comment>
<protein>
    <recommendedName>
        <fullName evidence="2">histidine kinase</fullName>
        <ecNumber evidence="2">2.7.13.3</ecNumber>
    </recommendedName>
</protein>
<reference evidence="11 12" key="1">
    <citation type="submission" date="2018-08" db="EMBL/GenBank/DDBJ databases">
        <title>Hydrogenophaga sp. LA-38 isolated from sludge.</title>
        <authorList>
            <person name="Im W.-T."/>
        </authorList>
    </citation>
    <scope>NUCLEOTIDE SEQUENCE [LARGE SCALE GENOMIC DNA]</scope>
    <source>
        <strain evidence="11 12">LA-38</strain>
    </source>
</reference>
<dbReference type="InterPro" id="IPR005467">
    <property type="entry name" value="His_kinase_dom"/>
</dbReference>
<gene>
    <name evidence="11" type="ORF">DY262_14205</name>
</gene>
<keyword evidence="9" id="KW-0812">Transmembrane</keyword>
<sequence length="450" mass="49583">MIKSSIERVARTRWVMPLIVALAIVVMAINESSYQHSNNTLRQGIALTDARMQAARTLQALTDAETAARAFIASGNEGDLANYRAAMDDMAVVRPGAFEWLIALDPQRKASIDKVRERVVERNAMLALWVEMTEKGQNTQAQVLASGDHGRQLYADLRQEFDGVLERAGAVQARARISLHDALLVNRVALHGLVLVSLLALSLFMRQIRESDERKAEENERLAKQVAVRTSALRHLAGHHVNAREDERGRVARELHDEMGGLLTAMKLELARLRRVADLPETAKERLAGLEQRVNESIAVKRRIIEHLRPSSLDQLGLIPALEMLCQEAAGRLGIPVHTEFSPVTLCKDTELTAYRLVQESLTNVQKYAQAREVWVRLAQSGDAVHLSVRDDGRGFDIEDVPAGHHGLLGMNVRVESHAGQLRITSAPGQGTLIEARLPAAPAAAPAVPD</sequence>
<dbReference type="InterPro" id="IPR003594">
    <property type="entry name" value="HATPase_dom"/>
</dbReference>
<dbReference type="PANTHER" id="PTHR24421">
    <property type="entry name" value="NITRATE/NITRITE SENSOR PROTEIN NARX-RELATED"/>
    <property type="match status" value="1"/>
</dbReference>
<dbReference type="InterPro" id="IPR050482">
    <property type="entry name" value="Sensor_HK_TwoCompSys"/>
</dbReference>
<evidence type="ECO:0000256" key="9">
    <source>
        <dbReference type="SAM" id="Phobius"/>
    </source>
</evidence>
<dbReference type="InterPro" id="IPR007891">
    <property type="entry name" value="CHASE3"/>
</dbReference>
<evidence type="ECO:0000313" key="11">
    <source>
        <dbReference type="EMBL" id="RFP77897.1"/>
    </source>
</evidence>
<dbReference type="GO" id="GO:0005524">
    <property type="term" value="F:ATP binding"/>
    <property type="evidence" value="ECO:0007669"/>
    <property type="project" value="UniProtKB-KW"/>
</dbReference>
<keyword evidence="12" id="KW-1185">Reference proteome</keyword>
<keyword evidence="5" id="KW-0547">Nucleotide-binding</keyword>
<feature type="domain" description="Histidine kinase" evidence="10">
    <location>
        <begin position="250"/>
        <end position="442"/>
    </location>
</feature>
<dbReference type="SMART" id="SM00387">
    <property type="entry name" value="HATPase_c"/>
    <property type="match status" value="1"/>
</dbReference>
<evidence type="ECO:0000256" key="3">
    <source>
        <dbReference type="ARBA" id="ARBA00022553"/>
    </source>
</evidence>
<dbReference type="Pfam" id="PF05227">
    <property type="entry name" value="CHASE3"/>
    <property type="match status" value="1"/>
</dbReference>
<dbReference type="GO" id="GO:0046983">
    <property type="term" value="F:protein dimerization activity"/>
    <property type="evidence" value="ECO:0007669"/>
    <property type="project" value="InterPro"/>
</dbReference>
<dbReference type="Gene3D" id="1.20.5.1930">
    <property type="match status" value="1"/>
</dbReference>
<evidence type="ECO:0000256" key="4">
    <source>
        <dbReference type="ARBA" id="ARBA00022679"/>
    </source>
</evidence>
<organism evidence="11 12">
    <name type="scientific">Hydrogenophaga borbori</name>
    <dbReference type="NCBI Taxonomy" id="2294117"/>
    <lineage>
        <taxon>Bacteria</taxon>
        <taxon>Pseudomonadati</taxon>
        <taxon>Pseudomonadota</taxon>
        <taxon>Betaproteobacteria</taxon>
        <taxon>Burkholderiales</taxon>
        <taxon>Comamonadaceae</taxon>
        <taxon>Hydrogenophaga</taxon>
    </lineage>
</organism>
<keyword evidence="3" id="KW-0597">Phosphoprotein</keyword>
<dbReference type="AlphaFoldDB" id="A0A372EHH1"/>
<dbReference type="GO" id="GO:0016020">
    <property type="term" value="C:membrane"/>
    <property type="evidence" value="ECO:0007669"/>
    <property type="project" value="InterPro"/>
</dbReference>
<dbReference type="InterPro" id="IPR036890">
    <property type="entry name" value="HATPase_C_sf"/>
</dbReference>
<evidence type="ECO:0000256" key="6">
    <source>
        <dbReference type="ARBA" id="ARBA00022777"/>
    </source>
</evidence>
<keyword evidence="6" id="KW-0418">Kinase</keyword>
<evidence type="ECO:0000259" key="10">
    <source>
        <dbReference type="PROSITE" id="PS50109"/>
    </source>
</evidence>
<keyword evidence="9" id="KW-1133">Transmembrane helix</keyword>
<comment type="catalytic activity">
    <reaction evidence="1">
        <text>ATP + protein L-histidine = ADP + protein N-phospho-L-histidine.</text>
        <dbReference type="EC" id="2.7.13.3"/>
    </reaction>
</comment>
<keyword evidence="4" id="KW-0808">Transferase</keyword>
<proteinExistence type="predicted"/>
<dbReference type="Gene3D" id="3.30.565.10">
    <property type="entry name" value="Histidine kinase-like ATPase, C-terminal domain"/>
    <property type="match status" value="1"/>
</dbReference>
<feature type="transmembrane region" description="Helical" evidence="9">
    <location>
        <begin position="188"/>
        <end position="205"/>
    </location>
</feature>
<evidence type="ECO:0000256" key="1">
    <source>
        <dbReference type="ARBA" id="ARBA00000085"/>
    </source>
</evidence>
<dbReference type="GO" id="GO:0000155">
    <property type="term" value="F:phosphorelay sensor kinase activity"/>
    <property type="evidence" value="ECO:0007669"/>
    <property type="project" value="InterPro"/>
</dbReference>
<evidence type="ECO:0000313" key="12">
    <source>
        <dbReference type="Proteomes" id="UP000261931"/>
    </source>
</evidence>
<dbReference type="RefSeq" id="WP_116959719.1">
    <property type="nucleotide sequence ID" value="NZ_QVLS01000008.1"/>
</dbReference>
<dbReference type="Pfam" id="PF07730">
    <property type="entry name" value="HisKA_3"/>
    <property type="match status" value="1"/>
</dbReference>
<dbReference type="InterPro" id="IPR011712">
    <property type="entry name" value="Sig_transdc_His_kin_sub3_dim/P"/>
</dbReference>
<evidence type="ECO:0000256" key="2">
    <source>
        <dbReference type="ARBA" id="ARBA00012438"/>
    </source>
</evidence>
<feature type="transmembrane region" description="Helical" evidence="9">
    <location>
        <begin position="12"/>
        <end position="29"/>
    </location>
</feature>
<dbReference type="PANTHER" id="PTHR24421:SF10">
    <property type="entry name" value="NITRATE_NITRITE SENSOR PROTEIN NARQ"/>
    <property type="match status" value="1"/>
</dbReference>
<dbReference type="Proteomes" id="UP000261931">
    <property type="component" value="Unassembled WGS sequence"/>
</dbReference>
<dbReference type="EC" id="2.7.13.3" evidence="2"/>
<dbReference type="PROSITE" id="PS50109">
    <property type="entry name" value="HIS_KIN"/>
    <property type="match status" value="1"/>
</dbReference>
<accession>A0A372EHH1</accession>
<evidence type="ECO:0000256" key="5">
    <source>
        <dbReference type="ARBA" id="ARBA00022741"/>
    </source>
</evidence>
<evidence type="ECO:0000256" key="7">
    <source>
        <dbReference type="ARBA" id="ARBA00022840"/>
    </source>
</evidence>
<name>A0A372EHH1_9BURK</name>
<keyword evidence="9" id="KW-0472">Membrane</keyword>
<dbReference type="SUPFAM" id="SSF55874">
    <property type="entry name" value="ATPase domain of HSP90 chaperone/DNA topoisomerase II/histidine kinase"/>
    <property type="match status" value="1"/>
</dbReference>
<dbReference type="EMBL" id="QVLS01000008">
    <property type="protein sequence ID" value="RFP77897.1"/>
    <property type="molecule type" value="Genomic_DNA"/>
</dbReference>
<evidence type="ECO:0000256" key="8">
    <source>
        <dbReference type="ARBA" id="ARBA00023012"/>
    </source>
</evidence>
<dbReference type="Pfam" id="PF02518">
    <property type="entry name" value="HATPase_c"/>
    <property type="match status" value="1"/>
</dbReference>
<keyword evidence="7" id="KW-0067">ATP-binding</keyword>
<keyword evidence="8" id="KW-0902">Two-component regulatory system</keyword>
<dbReference type="CDD" id="cd16917">
    <property type="entry name" value="HATPase_UhpB-NarQ-NarX-like"/>
    <property type="match status" value="1"/>
</dbReference>